<keyword evidence="3 7" id="KW-0812">Transmembrane</keyword>
<accession>A0A4Z2B6X8</accession>
<organism evidence="9 10">
    <name type="scientific">Takifugu bimaculatus</name>
    <dbReference type="NCBI Taxonomy" id="433685"/>
    <lineage>
        <taxon>Eukaryota</taxon>
        <taxon>Metazoa</taxon>
        <taxon>Chordata</taxon>
        <taxon>Craniata</taxon>
        <taxon>Vertebrata</taxon>
        <taxon>Euteleostomi</taxon>
        <taxon>Actinopterygii</taxon>
        <taxon>Neopterygii</taxon>
        <taxon>Teleostei</taxon>
        <taxon>Neoteleostei</taxon>
        <taxon>Acanthomorphata</taxon>
        <taxon>Eupercaria</taxon>
        <taxon>Tetraodontiformes</taxon>
        <taxon>Tetradontoidea</taxon>
        <taxon>Tetraodontidae</taxon>
        <taxon>Takifugu</taxon>
    </lineage>
</organism>
<dbReference type="PANTHER" id="PTHR48177:SF1">
    <property type="entry name" value="PLASMANYLETHANOLAMINE DESATURASE 1"/>
    <property type="match status" value="1"/>
</dbReference>
<gene>
    <name evidence="9" type="ORF">fugu_006930</name>
</gene>
<dbReference type="GO" id="GO:0006631">
    <property type="term" value="P:fatty acid metabolic process"/>
    <property type="evidence" value="ECO:0007669"/>
    <property type="project" value="UniProtKB-UniPathway"/>
</dbReference>
<evidence type="ECO:0000313" key="9">
    <source>
        <dbReference type="EMBL" id="TNM86700.1"/>
    </source>
</evidence>
<dbReference type="PANTHER" id="PTHR48177">
    <property type="entry name" value="TRANSMEMBRANE PROTEIN 189"/>
    <property type="match status" value="1"/>
</dbReference>
<dbReference type="EMBL" id="SWLE01000020">
    <property type="protein sequence ID" value="TNM86700.1"/>
    <property type="molecule type" value="Genomic_DNA"/>
</dbReference>
<comment type="similarity">
    <text evidence="2">Belongs to the fatty acid desaturase CarF family.</text>
</comment>
<dbReference type="UniPathway" id="UPA00199"/>
<evidence type="ECO:0000256" key="6">
    <source>
        <dbReference type="SAM" id="MobiDB-lite"/>
    </source>
</evidence>
<evidence type="ECO:0000256" key="1">
    <source>
        <dbReference type="ARBA" id="ARBA00004141"/>
    </source>
</evidence>
<feature type="region of interest" description="Disordered" evidence="6">
    <location>
        <begin position="1"/>
        <end position="25"/>
    </location>
</feature>
<evidence type="ECO:0000256" key="2">
    <source>
        <dbReference type="ARBA" id="ARBA00007620"/>
    </source>
</evidence>
<comment type="caution">
    <text evidence="9">The sequence shown here is derived from an EMBL/GenBank/DDBJ whole genome shotgun (WGS) entry which is preliminary data.</text>
</comment>
<protein>
    <recommendedName>
        <fullName evidence="8">Lipid desaturase domain-containing protein</fullName>
    </recommendedName>
</protein>
<evidence type="ECO:0000259" key="8">
    <source>
        <dbReference type="Pfam" id="PF10520"/>
    </source>
</evidence>
<feature type="domain" description="Lipid desaturase" evidence="8">
    <location>
        <begin position="89"/>
        <end position="123"/>
    </location>
</feature>
<dbReference type="InterPro" id="IPR019547">
    <property type="entry name" value="Lipid_desat"/>
</dbReference>
<evidence type="ECO:0000256" key="3">
    <source>
        <dbReference type="ARBA" id="ARBA00022692"/>
    </source>
</evidence>
<dbReference type="GO" id="GO:0016491">
    <property type="term" value="F:oxidoreductase activity"/>
    <property type="evidence" value="ECO:0007669"/>
    <property type="project" value="TreeGrafter"/>
</dbReference>
<keyword evidence="5 7" id="KW-0472">Membrane</keyword>
<dbReference type="Pfam" id="PF10520">
    <property type="entry name" value="Lipid_desat"/>
    <property type="match status" value="1"/>
</dbReference>
<dbReference type="InterPro" id="IPR052601">
    <property type="entry name" value="Plasmalogen_desaturase"/>
</dbReference>
<evidence type="ECO:0000256" key="5">
    <source>
        <dbReference type="ARBA" id="ARBA00023136"/>
    </source>
</evidence>
<dbReference type="GO" id="GO:0016020">
    <property type="term" value="C:membrane"/>
    <property type="evidence" value="ECO:0007669"/>
    <property type="project" value="UniProtKB-SubCell"/>
</dbReference>
<evidence type="ECO:0000256" key="7">
    <source>
        <dbReference type="SAM" id="Phobius"/>
    </source>
</evidence>
<reference evidence="9 10" key="1">
    <citation type="submission" date="2019-04" db="EMBL/GenBank/DDBJ databases">
        <title>The sequence and de novo assembly of Takifugu bimaculatus genome using PacBio and Hi-C technologies.</title>
        <authorList>
            <person name="Xu P."/>
            <person name="Liu B."/>
            <person name="Zhou Z."/>
        </authorList>
    </citation>
    <scope>NUCLEOTIDE SEQUENCE [LARGE SCALE GENOMIC DNA]</scope>
    <source>
        <strain evidence="9">TB-2018</strain>
        <tissue evidence="9">Muscle</tissue>
    </source>
</reference>
<proteinExistence type="inferred from homology"/>
<dbReference type="AlphaFoldDB" id="A0A4Z2B6X8"/>
<evidence type="ECO:0000256" key="4">
    <source>
        <dbReference type="ARBA" id="ARBA00022989"/>
    </source>
</evidence>
<name>A0A4Z2B6X8_9TELE</name>
<keyword evidence="10" id="KW-1185">Reference proteome</keyword>
<dbReference type="Proteomes" id="UP000516260">
    <property type="component" value="Chromosome 7"/>
</dbReference>
<sequence length="138" mass="15287">MASMLEENGGGAEATNPEPQGPGRSIVRWGQHHAGARELASLYSPGKRCQEWISVILCFSLMAFNFIHLLANFHLGHLWFILLSILAGILTADFASGLVHWGADTWGSVDLPVFRKGLHTPVQRAPHRPHSHHPSRFH</sequence>
<feature type="transmembrane region" description="Helical" evidence="7">
    <location>
        <begin position="52"/>
        <end position="71"/>
    </location>
</feature>
<keyword evidence="4 7" id="KW-1133">Transmembrane helix</keyword>
<feature type="transmembrane region" description="Helical" evidence="7">
    <location>
        <begin position="78"/>
        <end position="103"/>
    </location>
</feature>
<evidence type="ECO:0000313" key="10">
    <source>
        <dbReference type="Proteomes" id="UP000516260"/>
    </source>
</evidence>
<comment type="subcellular location">
    <subcellularLocation>
        <location evidence="1">Membrane</location>
        <topology evidence="1">Multi-pass membrane protein</topology>
    </subcellularLocation>
</comment>